<organism evidence="2 3">
    <name type="scientific">Methylorubrum rhodinum</name>
    <dbReference type="NCBI Taxonomy" id="29428"/>
    <lineage>
        <taxon>Bacteria</taxon>
        <taxon>Pseudomonadati</taxon>
        <taxon>Pseudomonadota</taxon>
        <taxon>Alphaproteobacteria</taxon>
        <taxon>Hyphomicrobiales</taxon>
        <taxon>Methylobacteriaceae</taxon>
        <taxon>Methylorubrum</taxon>
    </lineage>
</organism>
<sequence length="91" mass="9300">MAPLVGSFLGVVLGSALLGALLAWVLRKVASVSRLASYAAGTAVMTVVYALAGQVPPAPFDHGLGHVAFHGVGGFLGFALLWLTAGRRKRA</sequence>
<dbReference type="Proteomes" id="UP000583454">
    <property type="component" value="Unassembled WGS sequence"/>
</dbReference>
<dbReference type="EMBL" id="JACHOP010000028">
    <property type="protein sequence ID" value="MBB5759780.1"/>
    <property type="molecule type" value="Genomic_DNA"/>
</dbReference>
<keyword evidence="1" id="KW-0812">Transmembrane</keyword>
<feature type="transmembrane region" description="Helical" evidence="1">
    <location>
        <begin position="64"/>
        <end position="85"/>
    </location>
</feature>
<proteinExistence type="predicted"/>
<keyword evidence="2" id="KW-0012">Acyltransferase</keyword>
<name>A0A840ZR17_9HYPH</name>
<protein>
    <submittedName>
        <fullName evidence="2">Glycerol-3-phosphate acyltransferase PlsY</fullName>
    </submittedName>
</protein>
<gene>
    <name evidence="2" type="ORF">HNR00_004514</name>
</gene>
<feature type="transmembrane region" description="Helical" evidence="1">
    <location>
        <begin position="6"/>
        <end position="26"/>
    </location>
</feature>
<evidence type="ECO:0000313" key="3">
    <source>
        <dbReference type="Proteomes" id="UP000583454"/>
    </source>
</evidence>
<feature type="transmembrane region" description="Helical" evidence="1">
    <location>
        <begin position="35"/>
        <end position="52"/>
    </location>
</feature>
<dbReference type="AlphaFoldDB" id="A0A840ZR17"/>
<accession>A0A840ZR17</accession>
<keyword evidence="3" id="KW-1185">Reference proteome</keyword>
<reference evidence="2 3" key="1">
    <citation type="submission" date="2020-08" db="EMBL/GenBank/DDBJ databases">
        <title>Genomic Encyclopedia of Type Strains, Phase IV (KMG-IV): sequencing the most valuable type-strain genomes for metagenomic binning, comparative biology and taxonomic classification.</title>
        <authorList>
            <person name="Goeker M."/>
        </authorList>
    </citation>
    <scope>NUCLEOTIDE SEQUENCE [LARGE SCALE GENOMIC DNA]</scope>
    <source>
        <strain evidence="2 3">DSM 2163</strain>
    </source>
</reference>
<dbReference type="GO" id="GO:0016746">
    <property type="term" value="F:acyltransferase activity"/>
    <property type="evidence" value="ECO:0007669"/>
    <property type="project" value="UniProtKB-KW"/>
</dbReference>
<keyword evidence="2" id="KW-0808">Transferase</keyword>
<evidence type="ECO:0000256" key="1">
    <source>
        <dbReference type="SAM" id="Phobius"/>
    </source>
</evidence>
<dbReference type="RefSeq" id="WP_183573167.1">
    <property type="nucleotide sequence ID" value="NZ_JACHOP010000028.1"/>
</dbReference>
<evidence type="ECO:0000313" key="2">
    <source>
        <dbReference type="EMBL" id="MBB5759780.1"/>
    </source>
</evidence>
<keyword evidence="1" id="KW-1133">Transmembrane helix</keyword>
<comment type="caution">
    <text evidence="2">The sequence shown here is derived from an EMBL/GenBank/DDBJ whole genome shotgun (WGS) entry which is preliminary data.</text>
</comment>
<keyword evidence="1" id="KW-0472">Membrane</keyword>